<dbReference type="AlphaFoldDB" id="A0AAV3ZRW6"/>
<gene>
    <name evidence="1" type="ORF">PoB_002364900</name>
</gene>
<protein>
    <submittedName>
        <fullName evidence="1">Uncharacterized protein</fullName>
    </submittedName>
</protein>
<keyword evidence="2" id="KW-1185">Reference proteome</keyword>
<name>A0AAV3ZRW6_9GAST</name>
<comment type="caution">
    <text evidence="1">The sequence shown here is derived from an EMBL/GenBank/DDBJ whole genome shotgun (WGS) entry which is preliminary data.</text>
</comment>
<evidence type="ECO:0000313" key="2">
    <source>
        <dbReference type="Proteomes" id="UP000735302"/>
    </source>
</evidence>
<evidence type="ECO:0000313" key="1">
    <source>
        <dbReference type="EMBL" id="GFN97143.1"/>
    </source>
</evidence>
<proteinExistence type="predicted"/>
<dbReference type="Proteomes" id="UP000735302">
    <property type="component" value="Unassembled WGS sequence"/>
</dbReference>
<sequence>MYDLDLPPSPAFQELAAQIQNLLGKGPTGKWMPDHCRSGPELPEETQRAPNSGRDIDYNWRLWVPEFYYGYTPKDGPVSEIDFRERWHNSEHGAWKYLGRHMYNLLRPP</sequence>
<accession>A0AAV3ZRW6</accession>
<dbReference type="EMBL" id="BLXT01002730">
    <property type="protein sequence ID" value="GFN97143.1"/>
    <property type="molecule type" value="Genomic_DNA"/>
</dbReference>
<organism evidence="1 2">
    <name type="scientific">Plakobranchus ocellatus</name>
    <dbReference type="NCBI Taxonomy" id="259542"/>
    <lineage>
        <taxon>Eukaryota</taxon>
        <taxon>Metazoa</taxon>
        <taxon>Spiralia</taxon>
        <taxon>Lophotrochozoa</taxon>
        <taxon>Mollusca</taxon>
        <taxon>Gastropoda</taxon>
        <taxon>Heterobranchia</taxon>
        <taxon>Euthyneura</taxon>
        <taxon>Panpulmonata</taxon>
        <taxon>Sacoglossa</taxon>
        <taxon>Placobranchoidea</taxon>
        <taxon>Plakobranchidae</taxon>
        <taxon>Plakobranchus</taxon>
    </lineage>
</organism>
<reference evidence="1 2" key="1">
    <citation type="journal article" date="2021" name="Elife">
        <title>Chloroplast acquisition without the gene transfer in kleptoplastic sea slugs, Plakobranchus ocellatus.</title>
        <authorList>
            <person name="Maeda T."/>
            <person name="Takahashi S."/>
            <person name="Yoshida T."/>
            <person name="Shimamura S."/>
            <person name="Takaki Y."/>
            <person name="Nagai Y."/>
            <person name="Toyoda A."/>
            <person name="Suzuki Y."/>
            <person name="Arimoto A."/>
            <person name="Ishii H."/>
            <person name="Satoh N."/>
            <person name="Nishiyama T."/>
            <person name="Hasebe M."/>
            <person name="Maruyama T."/>
            <person name="Minagawa J."/>
            <person name="Obokata J."/>
            <person name="Shigenobu S."/>
        </authorList>
    </citation>
    <scope>NUCLEOTIDE SEQUENCE [LARGE SCALE GENOMIC DNA]</scope>
</reference>